<evidence type="ECO:0008006" key="3">
    <source>
        <dbReference type="Google" id="ProtNLM"/>
    </source>
</evidence>
<dbReference type="Gene3D" id="1.10.10.1400">
    <property type="entry name" value="Terminase, small subunit, N-terminal DNA-binding domain, HTH motif"/>
    <property type="match status" value="1"/>
</dbReference>
<reference evidence="1 2" key="1">
    <citation type="submission" date="2017-11" db="EMBL/GenBank/DDBJ databases">
        <title>Taxonomic description and genome sequences of Spirosoma HA7 sp. nov., isolated from pollen microhabitat of Corylus avellana.</title>
        <authorList>
            <person name="Ambika Manirajan B."/>
            <person name="Suarez C."/>
            <person name="Ratering S."/>
            <person name="Geissler-Plaum R."/>
            <person name="Cardinale M."/>
            <person name="Sylvia S."/>
        </authorList>
    </citation>
    <scope>NUCLEOTIDE SEQUENCE [LARGE SCALE GENOMIC DNA]</scope>
    <source>
        <strain evidence="1 2">HA7</strain>
    </source>
</reference>
<sequence>MTAIQQRFVQEYTVDGIGAAAAVRAGYSKKTAKQKAYELLQNEEIVNAIKERWVSLAMTAEEATKRLSDIAATRLNDYITVEEVWDTPMIKKHLSVLIAELQLELDIEEEVADRTGLFDGNGETSKKDKKLTEAQDEFFLEQAKRKRQIVRYEVELEKNPMAYRFVKGEPILIKKPSVNLIELAKAQERGNIKKISFNERGLPSVEGYAADNAMQTILKLNGKLIDRQDHTTKGESLNKGFLDFLKKVNRA</sequence>
<dbReference type="InterPro" id="IPR005335">
    <property type="entry name" value="Terminase_ssu"/>
</dbReference>
<dbReference type="InterPro" id="IPR038713">
    <property type="entry name" value="Terminase_Gp1_N_sf"/>
</dbReference>
<dbReference type="Pfam" id="PF03592">
    <property type="entry name" value="Terminase_2"/>
    <property type="match status" value="1"/>
</dbReference>
<gene>
    <name evidence="1" type="ORF">CWM47_03435</name>
</gene>
<dbReference type="AlphaFoldDB" id="A0A2K8YTK3"/>
<protein>
    <recommendedName>
        <fullName evidence="3">Terminase small subunit</fullName>
    </recommendedName>
</protein>
<proteinExistence type="predicted"/>
<dbReference type="OrthoDB" id="1338457at2"/>
<name>A0A2K8YTK3_9BACT</name>
<dbReference type="EMBL" id="CP025096">
    <property type="protein sequence ID" value="AUD00951.1"/>
    <property type="molecule type" value="Genomic_DNA"/>
</dbReference>
<accession>A0A2K8YTK3</accession>
<dbReference type="KEGG" id="spir:CWM47_03435"/>
<dbReference type="RefSeq" id="WP_100986374.1">
    <property type="nucleotide sequence ID" value="NZ_CP025096.1"/>
</dbReference>
<dbReference type="Proteomes" id="UP000232883">
    <property type="component" value="Chromosome"/>
</dbReference>
<evidence type="ECO:0000313" key="1">
    <source>
        <dbReference type="EMBL" id="AUD00951.1"/>
    </source>
</evidence>
<keyword evidence="2" id="KW-1185">Reference proteome</keyword>
<organism evidence="1 2">
    <name type="scientific">Spirosoma pollinicola</name>
    <dbReference type="NCBI Taxonomy" id="2057025"/>
    <lineage>
        <taxon>Bacteria</taxon>
        <taxon>Pseudomonadati</taxon>
        <taxon>Bacteroidota</taxon>
        <taxon>Cytophagia</taxon>
        <taxon>Cytophagales</taxon>
        <taxon>Cytophagaceae</taxon>
        <taxon>Spirosoma</taxon>
    </lineage>
</organism>
<evidence type="ECO:0000313" key="2">
    <source>
        <dbReference type="Proteomes" id="UP000232883"/>
    </source>
</evidence>
<dbReference type="GO" id="GO:0051276">
    <property type="term" value="P:chromosome organization"/>
    <property type="evidence" value="ECO:0007669"/>
    <property type="project" value="InterPro"/>
</dbReference>